<dbReference type="EMBL" id="BBMS01000086">
    <property type="protein sequence ID" value="GAL30181.1"/>
    <property type="molecule type" value="Genomic_DNA"/>
</dbReference>
<dbReference type="InterPro" id="IPR003615">
    <property type="entry name" value="HNH_nuc"/>
</dbReference>
<protein>
    <submittedName>
        <fullName evidence="2">HNH nuclease</fullName>
    </submittedName>
</protein>
<keyword evidence="3" id="KW-1185">Reference proteome</keyword>
<proteinExistence type="predicted"/>
<evidence type="ECO:0000259" key="1">
    <source>
        <dbReference type="SMART" id="SM00507"/>
    </source>
</evidence>
<reference evidence="3" key="1">
    <citation type="submission" date="2014-09" db="EMBL/GenBank/DDBJ databases">
        <title>Vibrio variabilis JCM 19239. (C206) whole genome shotgun sequence.</title>
        <authorList>
            <person name="Sawabe T."/>
            <person name="Meirelles P."/>
            <person name="Nakanishi M."/>
            <person name="Sayaka M."/>
            <person name="Hattori M."/>
            <person name="Ohkuma M."/>
        </authorList>
    </citation>
    <scope>NUCLEOTIDE SEQUENCE [LARGE SCALE GENOMIC DNA]</scope>
    <source>
        <strain evidence="3">JCM 19239</strain>
    </source>
</reference>
<gene>
    <name evidence="2" type="ORF">JCM19239_6814</name>
</gene>
<dbReference type="Pfam" id="PF01844">
    <property type="entry name" value="HNH"/>
    <property type="match status" value="1"/>
</dbReference>
<dbReference type="Proteomes" id="UP000029223">
    <property type="component" value="Unassembled WGS sequence"/>
</dbReference>
<accession>A0ABQ0JN45</accession>
<feature type="domain" description="HNH nuclease" evidence="1">
    <location>
        <begin position="101"/>
        <end position="153"/>
    </location>
</feature>
<dbReference type="CDD" id="cd00085">
    <property type="entry name" value="HNHc"/>
    <property type="match status" value="1"/>
</dbReference>
<evidence type="ECO:0000313" key="2">
    <source>
        <dbReference type="EMBL" id="GAL30181.1"/>
    </source>
</evidence>
<dbReference type="Gene3D" id="1.10.30.50">
    <property type="match status" value="1"/>
</dbReference>
<sequence>MAIFKGSMTSLSVANTDESIFLECSNCGDVLPATRVHFGTVKRATGINGRAFKRTCRRCTRAQKKSHKERNPDMVRRWNAERVARQGGTAKASTEMLTTTQKRQKLALQGSECVYCRCNLNISTATVEHVRSVAEGGTDNSSNLVMACSRCNQGKSGAPLSEWLERCRAYGYQPQMQIINEAR</sequence>
<name>A0ABQ0JN45_9VIBR</name>
<evidence type="ECO:0000313" key="3">
    <source>
        <dbReference type="Proteomes" id="UP000029223"/>
    </source>
</evidence>
<organism evidence="2 3">
    <name type="scientific">Vibrio variabilis</name>
    <dbReference type="NCBI Taxonomy" id="990271"/>
    <lineage>
        <taxon>Bacteria</taxon>
        <taxon>Pseudomonadati</taxon>
        <taxon>Pseudomonadota</taxon>
        <taxon>Gammaproteobacteria</taxon>
        <taxon>Vibrionales</taxon>
        <taxon>Vibrionaceae</taxon>
        <taxon>Vibrio</taxon>
    </lineage>
</organism>
<dbReference type="InterPro" id="IPR002711">
    <property type="entry name" value="HNH"/>
</dbReference>
<dbReference type="SMART" id="SM00507">
    <property type="entry name" value="HNHc"/>
    <property type="match status" value="1"/>
</dbReference>
<comment type="caution">
    <text evidence="2">The sequence shown here is derived from an EMBL/GenBank/DDBJ whole genome shotgun (WGS) entry which is preliminary data.</text>
</comment>